<proteinExistence type="inferred from homology"/>
<keyword evidence="5" id="KW-1133">Transmembrane helix</keyword>
<gene>
    <name evidence="7" type="ORF">GFSPODELE1_LOCUS325</name>
</gene>
<evidence type="ECO:0000256" key="2">
    <source>
        <dbReference type="ARBA" id="ARBA00023002"/>
    </source>
</evidence>
<keyword evidence="8" id="KW-1185">Reference proteome</keyword>
<dbReference type="InterPro" id="IPR016162">
    <property type="entry name" value="Ald_DH_N"/>
</dbReference>
<feature type="active site" evidence="3">
    <location>
        <position position="324"/>
    </location>
</feature>
<feature type="domain" description="Aldehyde dehydrogenase" evidence="6">
    <location>
        <begin position="88"/>
        <end position="558"/>
    </location>
</feature>
<organism evidence="7 8">
    <name type="scientific">Somion occarium</name>
    <dbReference type="NCBI Taxonomy" id="3059160"/>
    <lineage>
        <taxon>Eukaryota</taxon>
        <taxon>Fungi</taxon>
        <taxon>Dikarya</taxon>
        <taxon>Basidiomycota</taxon>
        <taxon>Agaricomycotina</taxon>
        <taxon>Agaricomycetes</taxon>
        <taxon>Polyporales</taxon>
        <taxon>Cerrenaceae</taxon>
        <taxon>Somion</taxon>
    </lineage>
</organism>
<dbReference type="Gene3D" id="3.40.605.10">
    <property type="entry name" value="Aldehyde Dehydrogenase, Chain A, domain 1"/>
    <property type="match status" value="1"/>
</dbReference>
<dbReference type="EMBL" id="OZ037944">
    <property type="protein sequence ID" value="CAL1694477.1"/>
    <property type="molecule type" value="Genomic_DNA"/>
</dbReference>
<reference evidence="8" key="1">
    <citation type="submission" date="2024-04" db="EMBL/GenBank/DDBJ databases">
        <authorList>
            <person name="Shaw F."/>
            <person name="Minotto A."/>
        </authorList>
    </citation>
    <scope>NUCLEOTIDE SEQUENCE [LARGE SCALE GENOMIC DNA]</scope>
</reference>
<evidence type="ECO:0000259" key="6">
    <source>
        <dbReference type="Pfam" id="PF00171"/>
    </source>
</evidence>
<dbReference type="Pfam" id="PF00171">
    <property type="entry name" value="Aldedh"/>
    <property type="match status" value="1"/>
</dbReference>
<dbReference type="PROSITE" id="PS00070">
    <property type="entry name" value="ALDEHYDE_DEHYDR_CYS"/>
    <property type="match status" value="1"/>
</dbReference>
<evidence type="ECO:0000256" key="4">
    <source>
        <dbReference type="RuleBase" id="RU003345"/>
    </source>
</evidence>
<feature type="transmembrane region" description="Helical" evidence="5">
    <location>
        <begin position="15"/>
        <end position="34"/>
    </location>
</feature>
<keyword evidence="5" id="KW-0472">Membrane</keyword>
<name>A0ABP1CIH7_9APHY</name>
<accession>A0ABP1CIH7</accession>
<dbReference type="PROSITE" id="PS00687">
    <property type="entry name" value="ALDEHYDE_DEHYDR_GLU"/>
    <property type="match status" value="1"/>
</dbReference>
<keyword evidence="2 4" id="KW-0560">Oxidoreductase</keyword>
<comment type="similarity">
    <text evidence="1 4">Belongs to the aldehyde dehydrogenase family.</text>
</comment>
<dbReference type="SUPFAM" id="SSF53720">
    <property type="entry name" value="ALDH-like"/>
    <property type="match status" value="1"/>
</dbReference>
<sequence>MDYDQDYDYDYDDEGMSFTFPLLISFALGIWLVYTRYHSVRNRAIPFKIRAPEAIGNDFESTKIEDPGLDSHLRDPKLLPEIPAEGHGYITSFDPATSLHLGTFIADDGADIQSKIEQARIAQLSWRQTTFSERRRVIRSLNKWLVDNQETCARVAARDTGKTLLDAALGEIIVTCSKADWLINHGERYLKPESRSNNFLTFYKSAEVHFEPLGVVAAIVSWNYPLHNAWSPIMASIFAGNGVVLKCSEHVVWSTLWFVEAIRTCLDVCGYDKELVQLVCCYPDNAEALTTSPTIRHITFIGSEDVGRKVVQAATTHLTPVTLELGGKDPAILLPSTDIEKYSSILMRGVFQNAGQNCIGIERIIVHSSQYEQVLQMFTQRAAEIRLGSALLKPTDGVIPTVDCGSMLSSNRFQHIVRVLETAQNHGAIVEQGGSPHKHTFLDGAYFEPTVVGNVDPQSEIAQFELFAPVALILKYDTIEEAIDIANGTRYGLGASVFGPDQEQCVKIAQQLQCGMVSINDFAVYYLNQDLPFGGTKMSGYGRFGGPEGLRALTSPKVIVTDRWPWLIQTTIPRVIDYPVPSVTQSWDFISGLIGFVYGDGWRKRIRYLNQLIKSTGQQQPTAPRAFSRRFALCGWAGSIFA</sequence>
<evidence type="ECO:0000313" key="8">
    <source>
        <dbReference type="Proteomes" id="UP001497453"/>
    </source>
</evidence>
<dbReference type="Proteomes" id="UP001497453">
    <property type="component" value="Chromosome 1"/>
</dbReference>
<dbReference type="Gene3D" id="3.40.309.10">
    <property type="entry name" value="Aldehyde Dehydrogenase, Chain A, domain 2"/>
    <property type="match status" value="1"/>
</dbReference>
<dbReference type="InterPro" id="IPR015590">
    <property type="entry name" value="Aldehyde_DH_dom"/>
</dbReference>
<dbReference type="InterPro" id="IPR016161">
    <property type="entry name" value="Ald_DH/histidinol_DH"/>
</dbReference>
<evidence type="ECO:0000256" key="5">
    <source>
        <dbReference type="SAM" id="Phobius"/>
    </source>
</evidence>
<dbReference type="InterPro" id="IPR016163">
    <property type="entry name" value="Ald_DH_C"/>
</dbReference>
<evidence type="ECO:0000256" key="1">
    <source>
        <dbReference type="ARBA" id="ARBA00009986"/>
    </source>
</evidence>
<evidence type="ECO:0000256" key="3">
    <source>
        <dbReference type="PROSITE-ProRule" id="PRU10007"/>
    </source>
</evidence>
<keyword evidence="5" id="KW-0812">Transmembrane</keyword>
<dbReference type="InterPro" id="IPR016160">
    <property type="entry name" value="Ald_DH_CS_CYS"/>
</dbReference>
<protein>
    <recommendedName>
        <fullName evidence="6">Aldehyde dehydrogenase domain-containing protein</fullName>
    </recommendedName>
</protein>
<dbReference type="PANTHER" id="PTHR11699">
    <property type="entry name" value="ALDEHYDE DEHYDROGENASE-RELATED"/>
    <property type="match status" value="1"/>
</dbReference>
<dbReference type="CDD" id="cd07098">
    <property type="entry name" value="ALDH_F15-22"/>
    <property type="match status" value="1"/>
</dbReference>
<dbReference type="InterPro" id="IPR029510">
    <property type="entry name" value="Ald_DH_CS_GLU"/>
</dbReference>
<evidence type="ECO:0000313" key="7">
    <source>
        <dbReference type="EMBL" id="CAL1694477.1"/>
    </source>
</evidence>